<comment type="catalytic activity">
    <reaction evidence="1">
        <text>5-amino-6-(5-phospho-D-ribosylamino)uracil + H2O = 5,6-diaminouracil + D-ribose 5-phosphate</text>
        <dbReference type="Rhea" id="RHEA:55020"/>
        <dbReference type="ChEBI" id="CHEBI:15377"/>
        <dbReference type="ChEBI" id="CHEBI:46252"/>
        <dbReference type="ChEBI" id="CHEBI:58453"/>
        <dbReference type="ChEBI" id="CHEBI:78346"/>
    </reaction>
</comment>
<dbReference type="EMBL" id="JBHUCM010000011">
    <property type="protein sequence ID" value="MFD1537560.1"/>
    <property type="molecule type" value="Genomic_DNA"/>
</dbReference>
<dbReference type="Proteomes" id="UP001597097">
    <property type="component" value="Unassembled WGS sequence"/>
</dbReference>
<reference evidence="5" key="1">
    <citation type="journal article" date="2019" name="Int. J. Syst. Evol. Microbiol.">
        <title>The Global Catalogue of Microorganisms (GCM) 10K type strain sequencing project: providing services to taxonomists for standard genome sequencing and annotation.</title>
        <authorList>
            <consortium name="The Broad Institute Genomics Platform"/>
            <consortium name="The Broad Institute Genome Sequencing Center for Infectious Disease"/>
            <person name="Wu L."/>
            <person name="Ma J."/>
        </authorList>
    </citation>
    <scope>NUCLEOTIDE SEQUENCE [LARGE SCALE GENOMIC DNA]</scope>
    <source>
        <strain evidence="5">CGMCC 1.15399</strain>
    </source>
</reference>
<sequence length="188" mass="20639">MLKRLPYTVDEAIAAEQAGQILRYLFFWGHRPTRDGSVGPGCLSQWWPVSFTEAGHVFASAEHYMMAHKAWLFDDHATAAQILAAGHPGEAKALGRTVGGFDEAVWDARRFDIVVRGSTAKFGQHPELREFLLATRDRVLVEASPVDRVWGIGLTAHDERAASPATWRGPNLLGFALMSARDALEASG</sequence>
<feature type="domain" description="NADAR" evidence="3">
    <location>
        <begin position="27"/>
        <end position="184"/>
    </location>
</feature>
<dbReference type="CDD" id="cd15457">
    <property type="entry name" value="NADAR"/>
    <property type="match status" value="1"/>
</dbReference>
<evidence type="ECO:0000256" key="1">
    <source>
        <dbReference type="ARBA" id="ARBA00000022"/>
    </source>
</evidence>
<evidence type="ECO:0000256" key="2">
    <source>
        <dbReference type="ARBA" id="ARBA00000751"/>
    </source>
</evidence>
<accession>A0ABW4G4K0</accession>
<gene>
    <name evidence="4" type="ORF">ACFSJ0_10980</name>
</gene>
<keyword evidence="5" id="KW-1185">Reference proteome</keyword>
<name>A0ABW4G4K0_9ACTN</name>
<evidence type="ECO:0000313" key="5">
    <source>
        <dbReference type="Proteomes" id="UP001597097"/>
    </source>
</evidence>
<comment type="catalytic activity">
    <reaction evidence="2">
        <text>2,5-diamino-6-hydroxy-4-(5-phosphoribosylamino)-pyrimidine + H2O = 2,5,6-triamino-4-hydroxypyrimidine + D-ribose 5-phosphate</text>
        <dbReference type="Rhea" id="RHEA:23436"/>
        <dbReference type="ChEBI" id="CHEBI:15377"/>
        <dbReference type="ChEBI" id="CHEBI:58614"/>
        <dbReference type="ChEBI" id="CHEBI:78346"/>
        <dbReference type="ChEBI" id="CHEBI:137796"/>
    </reaction>
</comment>
<evidence type="ECO:0000259" key="3">
    <source>
        <dbReference type="Pfam" id="PF08719"/>
    </source>
</evidence>
<organism evidence="4 5">
    <name type="scientific">Nonomuraea guangzhouensis</name>
    <dbReference type="NCBI Taxonomy" id="1291555"/>
    <lineage>
        <taxon>Bacteria</taxon>
        <taxon>Bacillati</taxon>
        <taxon>Actinomycetota</taxon>
        <taxon>Actinomycetes</taxon>
        <taxon>Streptosporangiales</taxon>
        <taxon>Streptosporangiaceae</taxon>
        <taxon>Nonomuraea</taxon>
    </lineage>
</organism>
<dbReference type="Gene3D" id="1.10.357.40">
    <property type="entry name" value="YbiA-like"/>
    <property type="match status" value="1"/>
</dbReference>
<dbReference type="InterPro" id="IPR012816">
    <property type="entry name" value="NADAR"/>
</dbReference>
<proteinExistence type="predicted"/>
<protein>
    <submittedName>
        <fullName evidence="4">NADAR family protein</fullName>
    </submittedName>
</protein>
<evidence type="ECO:0000313" key="4">
    <source>
        <dbReference type="EMBL" id="MFD1537560.1"/>
    </source>
</evidence>
<dbReference type="RefSeq" id="WP_308127139.1">
    <property type="nucleotide sequence ID" value="NZ_JAHKRM010000012.1"/>
</dbReference>
<dbReference type="SUPFAM" id="SSF143990">
    <property type="entry name" value="YbiA-like"/>
    <property type="match status" value="1"/>
</dbReference>
<dbReference type="Pfam" id="PF08719">
    <property type="entry name" value="NADAR"/>
    <property type="match status" value="1"/>
</dbReference>
<dbReference type="InterPro" id="IPR037238">
    <property type="entry name" value="YbiA-like_sf"/>
</dbReference>
<dbReference type="NCBIfam" id="TIGR02464">
    <property type="entry name" value="ribofla_fusion"/>
    <property type="match status" value="1"/>
</dbReference>
<comment type="caution">
    <text evidence="4">The sequence shown here is derived from an EMBL/GenBank/DDBJ whole genome shotgun (WGS) entry which is preliminary data.</text>
</comment>